<feature type="transmembrane region" description="Helical" evidence="2">
    <location>
        <begin position="204"/>
        <end position="227"/>
    </location>
</feature>
<feature type="transmembrane region" description="Helical" evidence="2">
    <location>
        <begin position="234"/>
        <end position="252"/>
    </location>
</feature>
<proteinExistence type="predicted"/>
<evidence type="ECO:0000313" key="3">
    <source>
        <dbReference type="EMBL" id="GIF89955.1"/>
    </source>
</evidence>
<feature type="transmembrane region" description="Helical" evidence="2">
    <location>
        <begin position="178"/>
        <end position="198"/>
    </location>
</feature>
<dbReference type="EMBL" id="BONG01000019">
    <property type="protein sequence ID" value="GIF89955.1"/>
    <property type="molecule type" value="Genomic_DNA"/>
</dbReference>
<reference evidence="3 4" key="1">
    <citation type="submission" date="2021-01" db="EMBL/GenBank/DDBJ databases">
        <title>Whole genome shotgun sequence of Catellatospora chokoriensis NBRC 107358.</title>
        <authorList>
            <person name="Komaki H."/>
            <person name="Tamura T."/>
        </authorList>
    </citation>
    <scope>NUCLEOTIDE SEQUENCE [LARGE SCALE GENOMIC DNA]</scope>
    <source>
        <strain evidence="3 4">NBRC 107358</strain>
    </source>
</reference>
<accession>A0A8J3K3C4</accession>
<dbReference type="AlphaFoldDB" id="A0A8J3K3C4"/>
<protein>
    <submittedName>
        <fullName evidence="3">Membrane protein</fullName>
    </submittedName>
</protein>
<keyword evidence="2" id="KW-1133">Transmembrane helix</keyword>
<feature type="transmembrane region" description="Helical" evidence="2">
    <location>
        <begin position="291"/>
        <end position="310"/>
    </location>
</feature>
<evidence type="ECO:0000256" key="1">
    <source>
        <dbReference type="SAM" id="MobiDB-lite"/>
    </source>
</evidence>
<feature type="transmembrane region" description="Helical" evidence="2">
    <location>
        <begin position="145"/>
        <end position="166"/>
    </location>
</feature>
<name>A0A8J3K3C4_9ACTN</name>
<dbReference type="Proteomes" id="UP000619293">
    <property type="component" value="Unassembled WGS sequence"/>
</dbReference>
<gene>
    <name evidence="3" type="ORF">Cch02nite_33990</name>
</gene>
<comment type="caution">
    <text evidence="3">The sequence shown here is derived from an EMBL/GenBank/DDBJ whole genome shotgun (WGS) entry which is preliminary data.</text>
</comment>
<feature type="transmembrane region" description="Helical" evidence="2">
    <location>
        <begin position="12"/>
        <end position="31"/>
    </location>
</feature>
<dbReference type="RefSeq" id="WP_191843253.1">
    <property type="nucleotide sequence ID" value="NZ_BAAALB010000023.1"/>
</dbReference>
<keyword evidence="2" id="KW-0472">Membrane</keyword>
<organism evidence="3 4">
    <name type="scientific">Catellatospora chokoriensis</name>
    <dbReference type="NCBI Taxonomy" id="310353"/>
    <lineage>
        <taxon>Bacteria</taxon>
        <taxon>Bacillati</taxon>
        <taxon>Actinomycetota</taxon>
        <taxon>Actinomycetes</taxon>
        <taxon>Micromonosporales</taxon>
        <taxon>Micromonosporaceae</taxon>
        <taxon>Catellatospora</taxon>
    </lineage>
</organism>
<evidence type="ECO:0000256" key="2">
    <source>
        <dbReference type="SAM" id="Phobius"/>
    </source>
</evidence>
<keyword evidence="2" id="KW-0812">Transmembrane</keyword>
<keyword evidence="4" id="KW-1185">Reference proteome</keyword>
<evidence type="ECO:0000313" key="4">
    <source>
        <dbReference type="Proteomes" id="UP000619293"/>
    </source>
</evidence>
<feature type="region of interest" description="Disordered" evidence="1">
    <location>
        <begin position="344"/>
        <end position="377"/>
    </location>
</feature>
<sequence length="391" mass="39915">MSRKPKPLARASVLVAGMVLLQALLVMWFAWPTQKAAPRDLPVIVAGSTQATAAVVDQLRTARPGAFDIYTVPDATAADADLRSRFAYAAFIVEPTGVSLHVASAASPTVSTLVSQAAKEMDNDDLLTVTDVVATPVDDPRGAGLSAAFLPLLLTSLACGVALLFLVRSHGLRVAGQIVFAVLAGGIAAGAMRGIGVLTGSYPATAGAIALLALAVSATVAGLGAVLGKAGIGLGALLVFFSGNPISGLATAPELLPAPWGTIGHFLPPGAGAGLLRSVAFFDGAGAAQPLWILVNWAAAGLVLTALGHFRDRATPPVSAVHATGNAMTLPRGTVHVSAHAMLSRGDRPPAGHAPYSAASQTRTRAADQETTQHRQGWLARTCRPARHCRT</sequence>